<protein>
    <submittedName>
        <fullName evidence="2">Uncharacterized protein</fullName>
    </submittedName>
</protein>
<feature type="compositionally biased region" description="Basic and acidic residues" evidence="1">
    <location>
        <begin position="249"/>
        <end position="258"/>
    </location>
</feature>
<dbReference type="InParanoid" id="A0A3N4LRR8"/>
<sequence>MEADVGCTTGKFFVGIAMEGASSMGHSSRRQDTYAQRVQTNNAPDESPTPLEPNVLSSAIEPLPAVATATTSPKDSAAPPLEAPPTVNGQPQTIINGAVRSLNLTINNNALPQSDQAALISMVEVLQALRADIKMMGRQVSRELRSRHKTEQGAPFHSCQQNPGPGPWASANFDHYEYSSDSANDSGWGTDKHWRPDLGWSEQPVQEHGNDEQAEENEVFETQTAIQERANCNVEAIDLWRSGTEEGAAADRENKDNQRNVTLASESSRSSRKLPQQQPGPLVAPPKPIHLSPTPRSVQGTHSTTLNSTHSPTPSNIISGAVGDGLSTLHDGTLSLELNSQTPANYSLQMECEEVEQQSAEQSDSSHDQSQDGSISSNSRGVGQGTKKPGCRRVAPWRSTRTKAVKGSGNNLEVAAEDT</sequence>
<dbReference type="EMBL" id="ML121542">
    <property type="protein sequence ID" value="RPB24239.1"/>
    <property type="molecule type" value="Genomic_DNA"/>
</dbReference>
<reference evidence="2 3" key="1">
    <citation type="journal article" date="2018" name="Nat. Ecol. Evol.">
        <title>Pezizomycetes genomes reveal the molecular basis of ectomycorrhizal truffle lifestyle.</title>
        <authorList>
            <person name="Murat C."/>
            <person name="Payen T."/>
            <person name="Noel B."/>
            <person name="Kuo A."/>
            <person name="Morin E."/>
            <person name="Chen J."/>
            <person name="Kohler A."/>
            <person name="Krizsan K."/>
            <person name="Balestrini R."/>
            <person name="Da Silva C."/>
            <person name="Montanini B."/>
            <person name="Hainaut M."/>
            <person name="Levati E."/>
            <person name="Barry K.W."/>
            <person name="Belfiori B."/>
            <person name="Cichocki N."/>
            <person name="Clum A."/>
            <person name="Dockter R.B."/>
            <person name="Fauchery L."/>
            <person name="Guy J."/>
            <person name="Iotti M."/>
            <person name="Le Tacon F."/>
            <person name="Lindquist E.A."/>
            <person name="Lipzen A."/>
            <person name="Malagnac F."/>
            <person name="Mello A."/>
            <person name="Molinier V."/>
            <person name="Miyauchi S."/>
            <person name="Poulain J."/>
            <person name="Riccioni C."/>
            <person name="Rubini A."/>
            <person name="Sitrit Y."/>
            <person name="Splivallo R."/>
            <person name="Traeger S."/>
            <person name="Wang M."/>
            <person name="Zifcakova L."/>
            <person name="Wipf D."/>
            <person name="Zambonelli A."/>
            <person name="Paolocci F."/>
            <person name="Nowrousian M."/>
            <person name="Ottonello S."/>
            <person name="Baldrian P."/>
            <person name="Spatafora J.W."/>
            <person name="Henrissat B."/>
            <person name="Nagy L.G."/>
            <person name="Aury J.M."/>
            <person name="Wincker P."/>
            <person name="Grigoriev I.V."/>
            <person name="Bonfante P."/>
            <person name="Martin F.M."/>
        </authorList>
    </citation>
    <scope>NUCLEOTIDE SEQUENCE [LARGE SCALE GENOMIC DNA]</scope>
    <source>
        <strain evidence="2 3">ATCC MYA-4762</strain>
    </source>
</reference>
<organism evidence="2 3">
    <name type="scientific">Terfezia boudieri ATCC MYA-4762</name>
    <dbReference type="NCBI Taxonomy" id="1051890"/>
    <lineage>
        <taxon>Eukaryota</taxon>
        <taxon>Fungi</taxon>
        <taxon>Dikarya</taxon>
        <taxon>Ascomycota</taxon>
        <taxon>Pezizomycotina</taxon>
        <taxon>Pezizomycetes</taxon>
        <taxon>Pezizales</taxon>
        <taxon>Pezizaceae</taxon>
        <taxon>Terfezia</taxon>
    </lineage>
</organism>
<feature type="compositionally biased region" description="Polar residues" evidence="1">
    <location>
        <begin position="33"/>
        <end position="44"/>
    </location>
</feature>
<dbReference type="Proteomes" id="UP000267821">
    <property type="component" value="Unassembled WGS sequence"/>
</dbReference>
<proteinExistence type="predicted"/>
<dbReference type="AlphaFoldDB" id="A0A3N4LRR8"/>
<feature type="region of interest" description="Disordered" evidence="1">
    <location>
        <begin position="21"/>
        <end position="90"/>
    </location>
</feature>
<accession>A0A3N4LRR8</accession>
<dbReference type="OrthoDB" id="10362737at2759"/>
<feature type="compositionally biased region" description="Polar residues" evidence="1">
    <location>
        <begin position="259"/>
        <end position="279"/>
    </location>
</feature>
<gene>
    <name evidence="2" type="ORF">L211DRAFT_867996</name>
</gene>
<name>A0A3N4LRR8_9PEZI</name>
<keyword evidence="3" id="KW-1185">Reference proteome</keyword>
<feature type="region of interest" description="Disordered" evidence="1">
    <location>
        <begin position="145"/>
        <end position="220"/>
    </location>
</feature>
<feature type="region of interest" description="Disordered" evidence="1">
    <location>
        <begin position="349"/>
        <end position="419"/>
    </location>
</feature>
<feature type="compositionally biased region" description="Polar residues" evidence="1">
    <location>
        <begin position="294"/>
        <end position="318"/>
    </location>
</feature>
<evidence type="ECO:0000313" key="2">
    <source>
        <dbReference type="EMBL" id="RPB24239.1"/>
    </source>
</evidence>
<evidence type="ECO:0000256" key="1">
    <source>
        <dbReference type="SAM" id="MobiDB-lite"/>
    </source>
</evidence>
<evidence type="ECO:0000313" key="3">
    <source>
        <dbReference type="Proteomes" id="UP000267821"/>
    </source>
</evidence>
<feature type="region of interest" description="Disordered" evidence="1">
    <location>
        <begin position="245"/>
        <end position="322"/>
    </location>
</feature>